<dbReference type="Pfam" id="PF00581">
    <property type="entry name" value="Rhodanese"/>
    <property type="match status" value="1"/>
</dbReference>
<feature type="domain" description="Rhodanese" evidence="1">
    <location>
        <begin position="21"/>
        <end position="119"/>
    </location>
</feature>
<dbReference type="PROSITE" id="PS50206">
    <property type="entry name" value="RHODANESE_3"/>
    <property type="match status" value="1"/>
</dbReference>
<dbReference type="AlphaFoldDB" id="A0A067Q6M6"/>
<dbReference type="OrthoDB" id="102559at2759"/>
<dbReference type="HOGENOM" id="CLU_107716_1_1_1"/>
<organism evidence="2 3">
    <name type="scientific">Jaapia argillacea MUCL 33604</name>
    <dbReference type="NCBI Taxonomy" id="933084"/>
    <lineage>
        <taxon>Eukaryota</taxon>
        <taxon>Fungi</taxon>
        <taxon>Dikarya</taxon>
        <taxon>Basidiomycota</taxon>
        <taxon>Agaricomycotina</taxon>
        <taxon>Agaricomycetes</taxon>
        <taxon>Agaricomycetidae</taxon>
        <taxon>Jaapiales</taxon>
        <taxon>Jaapiaceae</taxon>
        <taxon>Jaapia</taxon>
    </lineage>
</organism>
<dbReference type="PANTHER" id="PTHR10828:SF38">
    <property type="entry name" value="ARSENICAL-RESISTANCE PROTEIN 2-RELATED"/>
    <property type="match status" value="1"/>
</dbReference>
<dbReference type="InterPro" id="IPR001763">
    <property type="entry name" value="Rhodanese-like_dom"/>
</dbReference>
<evidence type="ECO:0000259" key="1">
    <source>
        <dbReference type="PROSITE" id="PS50206"/>
    </source>
</evidence>
<dbReference type="GO" id="GO:0004725">
    <property type="term" value="F:protein tyrosine phosphatase activity"/>
    <property type="evidence" value="ECO:0007669"/>
    <property type="project" value="TreeGrafter"/>
</dbReference>
<dbReference type="PANTHER" id="PTHR10828">
    <property type="entry name" value="M-PHASE INDUCER PHOSPHATASE DUAL SPECIFICITY PHOSPHATASE CDC25"/>
    <property type="match status" value="1"/>
</dbReference>
<dbReference type="Gene3D" id="3.40.250.10">
    <property type="entry name" value="Rhodanese-like domain"/>
    <property type="match status" value="1"/>
</dbReference>
<protein>
    <recommendedName>
        <fullName evidence="1">Rhodanese domain-containing protein</fullName>
    </recommendedName>
</protein>
<dbReference type="InParanoid" id="A0A067Q6M6"/>
<dbReference type="InterPro" id="IPR036873">
    <property type="entry name" value="Rhodanese-like_dom_sf"/>
</dbReference>
<dbReference type="EMBL" id="KL197711">
    <property type="protein sequence ID" value="KDQ62624.1"/>
    <property type="molecule type" value="Genomic_DNA"/>
</dbReference>
<sequence>MSFRYITPDDLTAIIKSDKVPNKDYVVIDVRDDDWHGGNIKGSHNFPSQTFLAKVDELVEKTKNVKTVIFHCLLSQMRGPKAARIYSEVRDMMQAEGADNDHEVLVLQGGFEVFQAKFKDDPELVENFNKEVWTTEYL</sequence>
<accession>A0A067Q6M6</accession>
<dbReference type="Proteomes" id="UP000027265">
    <property type="component" value="Unassembled WGS sequence"/>
</dbReference>
<gene>
    <name evidence="2" type="ORF">JAAARDRAFT_54549</name>
</gene>
<proteinExistence type="predicted"/>
<dbReference type="SUPFAM" id="SSF52821">
    <property type="entry name" value="Rhodanese/Cell cycle control phosphatase"/>
    <property type="match status" value="1"/>
</dbReference>
<dbReference type="GO" id="GO:0005737">
    <property type="term" value="C:cytoplasm"/>
    <property type="evidence" value="ECO:0007669"/>
    <property type="project" value="TreeGrafter"/>
</dbReference>
<dbReference type="FunCoup" id="A0A067Q6M6">
    <property type="interactions" value="270"/>
</dbReference>
<reference evidence="3" key="1">
    <citation type="journal article" date="2014" name="Proc. Natl. Acad. Sci. U.S.A.">
        <title>Extensive sampling of basidiomycete genomes demonstrates inadequacy of the white-rot/brown-rot paradigm for wood decay fungi.</title>
        <authorList>
            <person name="Riley R."/>
            <person name="Salamov A.A."/>
            <person name="Brown D.W."/>
            <person name="Nagy L.G."/>
            <person name="Floudas D."/>
            <person name="Held B.W."/>
            <person name="Levasseur A."/>
            <person name="Lombard V."/>
            <person name="Morin E."/>
            <person name="Otillar R."/>
            <person name="Lindquist E.A."/>
            <person name="Sun H."/>
            <person name="LaButti K.M."/>
            <person name="Schmutz J."/>
            <person name="Jabbour D."/>
            <person name="Luo H."/>
            <person name="Baker S.E."/>
            <person name="Pisabarro A.G."/>
            <person name="Walton J.D."/>
            <person name="Blanchette R.A."/>
            <person name="Henrissat B."/>
            <person name="Martin F."/>
            <person name="Cullen D."/>
            <person name="Hibbett D.S."/>
            <person name="Grigoriev I.V."/>
        </authorList>
    </citation>
    <scope>NUCLEOTIDE SEQUENCE [LARGE SCALE GENOMIC DNA]</scope>
    <source>
        <strain evidence="3">MUCL 33604</strain>
    </source>
</reference>
<dbReference type="STRING" id="933084.A0A067Q6M6"/>
<evidence type="ECO:0000313" key="3">
    <source>
        <dbReference type="Proteomes" id="UP000027265"/>
    </source>
</evidence>
<keyword evidence="3" id="KW-1185">Reference proteome</keyword>
<dbReference type="GO" id="GO:0005634">
    <property type="term" value="C:nucleus"/>
    <property type="evidence" value="ECO:0007669"/>
    <property type="project" value="TreeGrafter"/>
</dbReference>
<name>A0A067Q6M6_9AGAM</name>
<evidence type="ECO:0000313" key="2">
    <source>
        <dbReference type="EMBL" id="KDQ62624.1"/>
    </source>
</evidence>
<dbReference type="SMART" id="SM00450">
    <property type="entry name" value="RHOD"/>
    <property type="match status" value="1"/>
</dbReference>